<dbReference type="InterPro" id="IPR013989">
    <property type="entry name" value="Dev_and_cell_death_domain"/>
</dbReference>
<sequence length="318" mass="36267">MSSNHSAPARNLRKTDLGAVIFGATHHTINECLSRHLFGLPEGHYSYIKNIKQGLVLFLFNYSDRKLHGIFEAAGPGQLNIDQYAWVTNEENTGYTRYPAQVKICIRKLCHPLCEEQFQHIIAHNYYESKHFHFELDRDQTGKLVSLFTSSPMNSSFSTKWNNLYSCLPATPKRQEYNAHVSLEVTNLRQPENPNQTSKVSYASVLSRTNTTIAHPSKKCEVEHGQTSYLSGQQTQIEENHEKDDSLETSTNLQPLVAKLIQEFEVMKGYEMKQNVKISRLEQELDTSKQEIQQLRSRVGFLESVSSSIADLVKLVDS</sequence>
<evidence type="ECO:0000256" key="1">
    <source>
        <dbReference type="SAM" id="Coils"/>
    </source>
</evidence>
<protein>
    <submittedName>
        <fullName evidence="3">Development/cell death domain-containing protein</fullName>
    </submittedName>
</protein>
<dbReference type="SMART" id="SM00767">
    <property type="entry name" value="DCD"/>
    <property type="match status" value="1"/>
</dbReference>
<reference evidence="3" key="1">
    <citation type="journal article" date="2017" name="Nature">
        <title>The sunflower genome provides insights into oil metabolism, flowering and Asterid evolution.</title>
        <authorList>
            <person name="Badouin H."/>
            <person name="Gouzy J."/>
            <person name="Grassa C.J."/>
            <person name="Murat F."/>
            <person name="Staton S.E."/>
            <person name="Cottret L."/>
            <person name="Lelandais-Briere C."/>
            <person name="Owens G.L."/>
            <person name="Carrere S."/>
            <person name="Mayjonade B."/>
            <person name="Legrand L."/>
            <person name="Gill N."/>
            <person name="Kane N.C."/>
            <person name="Bowers J.E."/>
            <person name="Hubner S."/>
            <person name="Bellec A."/>
            <person name="Berard A."/>
            <person name="Berges H."/>
            <person name="Blanchet N."/>
            <person name="Boniface M.C."/>
            <person name="Brunel D."/>
            <person name="Catrice O."/>
            <person name="Chaidir N."/>
            <person name="Claudel C."/>
            <person name="Donnadieu C."/>
            <person name="Faraut T."/>
            <person name="Fievet G."/>
            <person name="Helmstetter N."/>
            <person name="King M."/>
            <person name="Knapp S.J."/>
            <person name="Lai Z."/>
            <person name="Le Paslier M.C."/>
            <person name="Lippi Y."/>
            <person name="Lorenzon L."/>
            <person name="Mandel J.R."/>
            <person name="Marage G."/>
            <person name="Marchand G."/>
            <person name="Marquand E."/>
            <person name="Bret-Mestries E."/>
            <person name="Morien E."/>
            <person name="Nambeesan S."/>
            <person name="Nguyen T."/>
            <person name="Pegot-Espagnet P."/>
            <person name="Pouilly N."/>
            <person name="Raftis F."/>
            <person name="Sallet E."/>
            <person name="Schiex T."/>
            <person name="Thomas J."/>
            <person name="Vandecasteele C."/>
            <person name="Vares D."/>
            <person name="Vear F."/>
            <person name="Vautrin S."/>
            <person name="Crespi M."/>
            <person name="Mangin B."/>
            <person name="Burke J.M."/>
            <person name="Salse J."/>
            <person name="Munos S."/>
            <person name="Vincourt P."/>
            <person name="Rieseberg L.H."/>
            <person name="Langlade N.B."/>
        </authorList>
    </citation>
    <scope>NUCLEOTIDE SEQUENCE</scope>
    <source>
        <tissue evidence="3">Leaves</tissue>
    </source>
</reference>
<evidence type="ECO:0000313" key="3">
    <source>
        <dbReference type="EMBL" id="KAF5771018.1"/>
    </source>
</evidence>
<name>A0A9K3ECI7_HELAN</name>
<proteinExistence type="predicted"/>
<keyword evidence="1" id="KW-0175">Coiled coil</keyword>
<dbReference type="PROSITE" id="PS51222">
    <property type="entry name" value="DCD"/>
    <property type="match status" value="1"/>
</dbReference>
<keyword evidence="4" id="KW-1185">Reference proteome</keyword>
<gene>
    <name evidence="3" type="ORF">HanXRQr2_Chr14g0665861</name>
</gene>
<dbReference type="InterPro" id="IPR044832">
    <property type="entry name" value="NRP-like"/>
</dbReference>
<reference evidence="3" key="2">
    <citation type="submission" date="2020-06" db="EMBL/GenBank/DDBJ databases">
        <title>Helianthus annuus Genome sequencing and assembly Release 2.</title>
        <authorList>
            <person name="Gouzy J."/>
            <person name="Langlade N."/>
            <person name="Munos S."/>
        </authorList>
    </citation>
    <scope>NUCLEOTIDE SEQUENCE</scope>
    <source>
        <tissue evidence="3">Leaves</tissue>
    </source>
</reference>
<comment type="caution">
    <text evidence="3">The sequence shown here is derived from an EMBL/GenBank/DDBJ whole genome shotgun (WGS) entry which is preliminary data.</text>
</comment>
<dbReference type="EMBL" id="MNCJ02000329">
    <property type="protein sequence ID" value="KAF5771018.1"/>
    <property type="molecule type" value="Genomic_DNA"/>
</dbReference>
<dbReference type="GO" id="GO:0034976">
    <property type="term" value="P:response to endoplasmic reticulum stress"/>
    <property type="evidence" value="ECO:0007669"/>
    <property type="project" value="InterPro"/>
</dbReference>
<organism evidence="3 4">
    <name type="scientific">Helianthus annuus</name>
    <name type="common">Common sunflower</name>
    <dbReference type="NCBI Taxonomy" id="4232"/>
    <lineage>
        <taxon>Eukaryota</taxon>
        <taxon>Viridiplantae</taxon>
        <taxon>Streptophyta</taxon>
        <taxon>Embryophyta</taxon>
        <taxon>Tracheophyta</taxon>
        <taxon>Spermatophyta</taxon>
        <taxon>Magnoliopsida</taxon>
        <taxon>eudicotyledons</taxon>
        <taxon>Gunneridae</taxon>
        <taxon>Pentapetalae</taxon>
        <taxon>asterids</taxon>
        <taxon>campanulids</taxon>
        <taxon>Asterales</taxon>
        <taxon>Asteraceae</taxon>
        <taxon>Asteroideae</taxon>
        <taxon>Heliantheae alliance</taxon>
        <taxon>Heliantheae</taxon>
        <taxon>Helianthus</taxon>
    </lineage>
</organism>
<evidence type="ECO:0000313" key="4">
    <source>
        <dbReference type="Proteomes" id="UP000215914"/>
    </source>
</evidence>
<feature type="coiled-coil region" evidence="1">
    <location>
        <begin position="271"/>
        <end position="298"/>
    </location>
</feature>
<dbReference type="Pfam" id="PF10539">
    <property type="entry name" value="Dev_Cell_Death"/>
    <property type="match status" value="1"/>
</dbReference>
<feature type="domain" description="DCD" evidence="2">
    <location>
        <begin position="15"/>
        <end position="150"/>
    </location>
</feature>
<accession>A0A9K3ECI7</accession>
<dbReference type="Proteomes" id="UP000215914">
    <property type="component" value="Unassembled WGS sequence"/>
</dbReference>
<evidence type="ECO:0000259" key="2">
    <source>
        <dbReference type="PROSITE" id="PS51222"/>
    </source>
</evidence>
<dbReference type="PANTHER" id="PTHR46034">
    <property type="match status" value="1"/>
</dbReference>
<dbReference type="AlphaFoldDB" id="A0A9K3ECI7"/>
<dbReference type="PANTHER" id="PTHR46034:SF23">
    <property type="entry name" value="DCD (DEVELOPMENT AND CELL DEATH) DOMAIN PROTEIN"/>
    <property type="match status" value="1"/>
</dbReference>
<dbReference type="Gramene" id="mRNA:HanXRQr2_Chr14g0665861">
    <property type="protein sequence ID" value="mRNA:HanXRQr2_Chr14g0665861"/>
    <property type="gene ID" value="HanXRQr2_Chr14g0665861"/>
</dbReference>
<dbReference type="OrthoDB" id="45365at2759"/>